<feature type="non-terminal residue" evidence="1">
    <location>
        <position position="87"/>
    </location>
</feature>
<reference evidence="1" key="1">
    <citation type="submission" date="2020-02" db="EMBL/GenBank/DDBJ databases">
        <authorList>
            <person name="Meier V. D."/>
        </authorList>
    </citation>
    <scope>NUCLEOTIDE SEQUENCE</scope>
    <source>
        <strain evidence="1">AVDCRST_MAG73</strain>
    </source>
</reference>
<evidence type="ECO:0000313" key="1">
    <source>
        <dbReference type="EMBL" id="CAA9560779.1"/>
    </source>
</evidence>
<sequence length="87" mass="8626">MVGLAVVAGLALLLVTNVAVAAMVGLQSGVGALRIWSLALAGTGRVELLAQGAQIGLGLLAAIVTDAQPWALTHVLVPTGAVYGLLE</sequence>
<proteinExistence type="predicted"/>
<organism evidence="1">
    <name type="scientific">uncultured Thermomicrobiales bacterium</name>
    <dbReference type="NCBI Taxonomy" id="1645740"/>
    <lineage>
        <taxon>Bacteria</taxon>
        <taxon>Pseudomonadati</taxon>
        <taxon>Thermomicrobiota</taxon>
        <taxon>Thermomicrobia</taxon>
        <taxon>Thermomicrobiales</taxon>
        <taxon>environmental samples</taxon>
    </lineage>
</organism>
<dbReference type="AlphaFoldDB" id="A0A6J4UTX9"/>
<accession>A0A6J4UTX9</accession>
<dbReference type="EMBL" id="CADCWE010000242">
    <property type="protein sequence ID" value="CAA9560779.1"/>
    <property type="molecule type" value="Genomic_DNA"/>
</dbReference>
<gene>
    <name evidence="1" type="ORF">AVDCRST_MAG73-3682</name>
</gene>
<name>A0A6J4UTX9_9BACT</name>
<protein>
    <submittedName>
        <fullName evidence="1">Uncharacterized protein</fullName>
    </submittedName>
</protein>